<gene>
    <name evidence="2" type="ORF">STA1M1_10220</name>
</gene>
<keyword evidence="1" id="KW-0732">Signal</keyword>
<name>A0ABQ5LRC5_9RHOB</name>
<evidence type="ECO:0000313" key="3">
    <source>
        <dbReference type="Proteomes" id="UP001144205"/>
    </source>
</evidence>
<keyword evidence="3" id="KW-1185">Reference proteome</keyword>
<dbReference type="Pfam" id="PF09923">
    <property type="entry name" value="DUF2155"/>
    <property type="match status" value="1"/>
</dbReference>
<evidence type="ECO:0000313" key="2">
    <source>
        <dbReference type="EMBL" id="GKY87153.1"/>
    </source>
</evidence>
<comment type="caution">
    <text evidence="2">The sequence shown here is derived from an EMBL/GenBank/DDBJ whole genome shotgun (WGS) entry which is preliminary data.</text>
</comment>
<dbReference type="InterPro" id="IPR019225">
    <property type="entry name" value="DUF2155"/>
</dbReference>
<evidence type="ECO:0000256" key="1">
    <source>
        <dbReference type="SAM" id="SignalP"/>
    </source>
</evidence>
<organism evidence="2 3">
    <name type="scientific">Sinisalibacter aestuarii</name>
    <dbReference type="NCBI Taxonomy" id="2949426"/>
    <lineage>
        <taxon>Bacteria</taxon>
        <taxon>Pseudomonadati</taxon>
        <taxon>Pseudomonadota</taxon>
        <taxon>Alphaproteobacteria</taxon>
        <taxon>Rhodobacterales</taxon>
        <taxon>Roseobacteraceae</taxon>
        <taxon>Sinisalibacter</taxon>
    </lineage>
</organism>
<reference evidence="2" key="1">
    <citation type="journal article" date="2023" name="Int. J. Syst. Evol. Microbiol.">
        <title>Sinisalibacter aestuarii sp. nov., isolated from estuarine sediment of the Arakawa River.</title>
        <authorList>
            <person name="Arafat S.T."/>
            <person name="Hirano S."/>
            <person name="Sato A."/>
            <person name="Takeuchi K."/>
            <person name="Yasuda T."/>
            <person name="Terahara T."/>
            <person name="Hamada M."/>
            <person name="Kobayashi T."/>
        </authorList>
    </citation>
    <scope>NUCLEOTIDE SEQUENCE</scope>
    <source>
        <strain evidence="2">B-399</strain>
    </source>
</reference>
<proteinExistence type="predicted"/>
<feature type="signal peptide" evidence="1">
    <location>
        <begin position="1"/>
        <end position="28"/>
    </location>
</feature>
<dbReference type="Proteomes" id="UP001144205">
    <property type="component" value="Unassembled WGS sequence"/>
</dbReference>
<sequence length="200" mass="20758">MLHSVLTICARGLGAAVLAGALAAPAMAQIVVVPLDPVDPDEVVPGDPGLVQPLPDGTPSATDLFNDGITPDQGGLFPITPPAPRAPGSIVGEDVMTVEEDVVATGTGAVLRGLDKLAGTVEEMELNSGETTALGWLQITLGECRYPEDNPSGDAYAWLVIREEAGATPVFEGWMMASSPALNALDHARFDVWVINCTTE</sequence>
<protein>
    <recommendedName>
        <fullName evidence="4">DUF2155 domain-containing protein</fullName>
    </recommendedName>
</protein>
<dbReference type="EMBL" id="BROH01000002">
    <property type="protein sequence ID" value="GKY87153.1"/>
    <property type="molecule type" value="Genomic_DNA"/>
</dbReference>
<evidence type="ECO:0008006" key="4">
    <source>
        <dbReference type="Google" id="ProtNLM"/>
    </source>
</evidence>
<accession>A0ABQ5LRC5</accession>
<feature type="chain" id="PRO_5046809807" description="DUF2155 domain-containing protein" evidence="1">
    <location>
        <begin position="29"/>
        <end position="200"/>
    </location>
</feature>